<organism evidence="2 3">
    <name type="scientific">Burkholderia mayonis</name>
    <dbReference type="NCBI Taxonomy" id="1385591"/>
    <lineage>
        <taxon>Bacteria</taxon>
        <taxon>Pseudomonadati</taxon>
        <taxon>Pseudomonadota</taxon>
        <taxon>Betaproteobacteria</taxon>
        <taxon>Burkholderiales</taxon>
        <taxon>Burkholderiaceae</taxon>
        <taxon>Burkholderia</taxon>
        <taxon>pseudomallei group</taxon>
    </lineage>
</organism>
<name>A0A1B4FDI7_9BURK</name>
<gene>
    <name evidence="2" type="ORF">WS70_07295</name>
</gene>
<dbReference type="AlphaFoldDB" id="A0A1B4FDI7"/>
<sequence>MFVRASRMRSGSGSRKPGGRSNMRSPSNAFAKRYVLRVQFQPRGDSAAHGEWRPANCRRESDVRPPVAACPRYVPSRSIRFQTVTSSIQKRRPDFEIRKPR</sequence>
<feature type="region of interest" description="Disordered" evidence="1">
    <location>
        <begin position="1"/>
        <end position="28"/>
    </location>
</feature>
<keyword evidence="3" id="KW-1185">Reference proteome</keyword>
<protein>
    <submittedName>
        <fullName evidence="2">Uncharacterized protein</fullName>
    </submittedName>
</protein>
<dbReference type="KEGG" id="buu:WS70_07295"/>
<proteinExistence type="predicted"/>
<evidence type="ECO:0000256" key="1">
    <source>
        <dbReference type="SAM" id="MobiDB-lite"/>
    </source>
</evidence>
<feature type="compositionally biased region" description="Low complexity" evidence="1">
    <location>
        <begin position="1"/>
        <end position="21"/>
    </location>
</feature>
<dbReference type="Proteomes" id="UP000062519">
    <property type="component" value="Chromosome 1"/>
</dbReference>
<accession>A0A1B4FDI7</accession>
<evidence type="ECO:0000313" key="2">
    <source>
        <dbReference type="EMBL" id="AOJ01652.1"/>
    </source>
</evidence>
<dbReference type="EMBL" id="CP013386">
    <property type="protein sequence ID" value="AOJ01652.1"/>
    <property type="molecule type" value="Genomic_DNA"/>
</dbReference>
<reference evidence="2 3" key="1">
    <citation type="submission" date="2015-12" db="EMBL/GenBank/DDBJ databases">
        <title>Diversity of Burkholderia near neighbor genomes.</title>
        <authorList>
            <person name="Sahl J."/>
            <person name="Wagner D."/>
            <person name="Keim P."/>
        </authorList>
    </citation>
    <scope>NUCLEOTIDE SEQUENCE [LARGE SCALE GENOMIC DNA]</scope>
    <source>
        <strain evidence="2 3">BDU6</strain>
    </source>
</reference>
<evidence type="ECO:0000313" key="3">
    <source>
        <dbReference type="Proteomes" id="UP000062519"/>
    </source>
</evidence>